<proteinExistence type="predicted"/>
<feature type="domain" description="DUF2460" evidence="1">
    <location>
        <begin position="34"/>
        <end position="215"/>
    </location>
</feature>
<gene>
    <name evidence="2" type="ORF">C9382_31225</name>
</gene>
<evidence type="ECO:0000313" key="2">
    <source>
        <dbReference type="EMBL" id="PTC23299.1"/>
    </source>
</evidence>
<evidence type="ECO:0000259" key="1">
    <source>
        <dbReference type="Pfam" id="PF09343"/>
    </source>
</evidence>
<name>A0A2T4FIR8_9PSED</name>
<dbReference type="Proteomes" id="UP000240571">
    <property type="component" value="Unassembled WGS sequence"/>
</dbReference>
<sequence>MSLGPFWPARWIANYPDMGAAVEGVLPRLPGQTLLSKKAPEWSTGVQKAASGRRRTTAYYPAPLWSFQLSYNAVRKRPGLDEWSRLIEFFNQRKGQFGEFLFFDRSDHLVTLQRFGTGDGTTRTFQLSREIGHWVEPVYGVVNVDAVTVGGVSISAYSVDELGLITFAVAPPINAALVWSGAFYFRCAFEADSLDGAQPYRTIWELKNIAFTSIKP</sequence>
<protein>
    <recommendedName>
        <fullName evidence="1">DUF2460 domain-containing protein</fullName>
    </recommendedName>
</protein>
<dbReference type="EMBL" id="PYWW01000059">
    <property type="protein sequence ID" value="PTC23299.1"/>
    <property type="molecule type" value="Genomic_DNA"/>
</dbReference>
<evidence type="ECO:0000313" key="3">
    <source>
        <dbReference type="Proteomes" id="UP000240571"/>
    </source>
</evidence>
<dbReference type="RefSeq" id="WP_083221317.1">
    <property type="nucleotide sequence ID" value="NZ_MAUE01000002.1"/>
</dbReference>
<reference evidence="2 3" key="1">
    <citation type="submission" date="2018-03" db="EMBL/GenBank/DDBJ databases">
        <title>Diversity of bacteria associated with corn roots inoculated with woodland soils in Canada, and Description of Pseudomonas aylmerense sp. nov.</title>
        <authorList>
            <person name="Tambong J.T."/>
            <person name="Xu R."/>
            <person name="Tchagang C."/>
        </authorList>
    </citation>
    <scope>NUCLEOTIDE SEQUENCE [LARGE SCALE GENOMIC DNA]</scope>
    <source>
        <strain evidence="2 3">S1E44</strain>
    </source>
</reference>
<accession>A0A2T4FIR8</accession>
<comment type="caution">
    <text evidence="2">The sequence shown here is derived from an EMBL/GenBank/DDBJ whole genome shotgun (WGS) entry which is preliminary data.</text>
</comment>
<organism evidence="2 3">
    <name type="scientific">Pseudomonas aylmerensis</name>
    <dbReference type="NCBI Taxonomy" id="1869229"/>
    <lineage>
        <taxon>Bacteria</taxon>
        <taxon>Pseudomonadati</taxon>
        <taxon>Pseudomonadota</taxon>
        <taxon>Gammaproteobacteria</taxon>
        <taxon>Pseudomonadales</taxon>
        <taxon>Pseudomonadaceae</taxon>
        <taxon>Pseudomonas</taxon>
    </lineage>
</organism>
<dbReference type="Pfam" id="PF09343">
    <property type="entry name" value="DUF2460"/>
    <property type="match status" value="1"/>
</dbReference>
<dbReference type="OrthoDB" id="1685145at2"/>
<dbReference type="InterPro" id="IPR011740">
    <property type="entry name" value="DUF2460"/>
</dbReference>
<dbReference type="AlphaFoldDB" id="A0A2T4FIR8"/>